<evidence type="ECO:0000313" key="2">
    <source>
        <dbReference type="EMBL" id="MDQ0516314.1"/>
    </source>
</evidence>
<gene>
    <name evidence="2" type="ORF">QO015_001927</name>
</gene>
<reference evidence="2 3" key="1">
    <citation type="submission" date="2023-07" db="EMBL/GenBank/DDBJ databases">
        <title>Genomic Encyclopedia of Type Strains, Phase IV (KMG-IV): sequencing the most valuable type-strain genomes for metagenomic binning, comparative biology and taxonomic classification.</title>
        <authorList>
            <person name="Goeker M."/>
        </authorList>
    </citation>
    <scope>NUCLEOTIDE SEQUENCE [LARGE SCALE GENOMIC DNA]</scope>
    <source>
        <strain evidence="2 3">B1-1</strain>
    </source>
</reference>
<keyword evidence="1" id="KW-1133">Transmembrane helix</keyword>
<dbReference type="RefSeq" id="WP_266279763.1">
    <property type="nucleotide sequence ID" value="NZ_JAPKNF010000001.1"/>
</dbReference>
<keyword evidence="1" id="KW-0812">Transmembrane</keyword>
<organism evidence="2 3">
    <name type="scientific">Kaistia geumhonensis</name>
    <dbReference type="NCBI Taxonomy" id="410839"/>
    <lineage>
        <taxon>Bacteria</taxon>
        <taxon>Pseudomonadati</taxon>
        <taxon>Pseudomonadota</taxon>
        <taxon>Alphaproteobacteria</taxon>
        <taxon>Hyphomicrobiales</taxon>
        <taxon>Kaistiaceae</taxon>
        <taxon>Kaistia</taxon>
    </lineage>
</organism>
<evidence type="ECO:0000256" key="1">
    <source>
        <dbReference type="SAM" id="Phobius"/>
    </source>
</evidence>
<name>A0ABU0M5R9_9HYPH</name>
<comment type="caution">
    <text evidence="2">The sequence shown here is derived from an EMBL/GenBank/DDBJ whole genome shotgun (WGS) entry which is preliminary data.</text>
</comment>
<evidence type="ECO:0000313" key="3">
    <source>
        <dbReference type="Proteomes" id="UP001223743"/>
    </source>
</evidence>
<accession>A0ABU0M5R9</accession>
<dbReference type="Proteomes" id="UP001223743">
    <property type="component" value="Unassembled WGS sequence"/>
</dbReference>
<protein>
    <submittedName>
        <fullName evidence="2">Acylesterase/phospholipase RssA</fullName>
    </submittedName>
</protein>
<keyword evidence="1" id="KW-0472">Membrane</keyword>
<dbReference type="EMBL" id="JAUSWJ010000001">
    <property type="protein sequence ID" value="MDQ0516314.1"/>
    <property type="molecule type" value="Genomic_DNA"/>
</dbReference>
<sequence>MGEAAWAITFVLTAIGGFTILVATPSLAPLDMIDKLGPTLTSAGAIAAAFWAARRAWDAAQAQIEANERFHRTAALKRNTDILLAVAVDLRFIASALDSGVWSLQRAVVAGEYINRYHSEVFEIDGRLGIVLNFFRNDFGNLKIGNAAVGESPSDVIKKYAAKAVVIAQAMDNVRERLFQDGTITSPFVDMGTLEDAFYSRSVALDEESYIVMLTED</sequence>
<feature type="transmembrane region" description="Helical" evidence="1">
    <location>
        <begin position="6"/>
        <end position="28"/>
    </location>
</feature>
<proteinExistence type="predicted"/>
<keyword evidence="3" id="KW-1185">Reference proteome</keyword>